<gene>
    <name evidence="2" type="ORF">B0T18DRAFT_6788</name>
</gene>
<dbReference type="AlphaFoldDB" id="A0AA40F8F1"/>
<evidence type="ECO:0000313" key="2">
    <source>
        <dbReference type="EMBL" id="KAK0753110.1"/>
    </source>
</evidence>
<comment type="caution">
    <text evidence="2">The sequence shown here is derived from an EMBL/GenBank/DDBJ whole genome shotgun (WGS) entry which is preliminary data.</text>
</comment>
<keyword evidence="3" id="KW-1185">Reference proteome</keyword>
<proteinExistence type="predicted"/>
<sequence>MAIGQTGSRLDGPNPSKSNLLESLQSPPMLLPRSVPVLQMPLSLPLQIPRYKSRAARSNVVRPSAVHLCRFPSPFVFPPLVCMNECRMCRRVRVNTTVTIMHLSPHRLPPPTHPQIDCVSVPGGSQVGQGQDVDGWREWGRGNKQTRLNEPIAKKRVTEKNTTHRIINKGRLVVVDCCCSPLLPPHQTLHPIPSFPFPFHSSRAAA</sequence>
<name>A0AA40F8F1_9PEZI</name>
<feature type="region of interest" description="Disordered" evidence="1">
    <location>
        <begin position="1"/>
        <end position="23"/>
    </location>
</feature>
<reference evidence="2" key="1">
    <citation type="submission" date="2023-06" db="EMBL/GenBank/DDBJ databases">
        <title>Genome-scale phylogeny and comparative genomics of the fungal order Sordariales.</title>
        <authorList>
            <consortium name="Lawrence Berkeley National Laboratory"/>
            <person name="Hensen N."/>
            <person name="Bonometti L."/>
            <person name="Westerberg I."/>
            <person name="Brannstrom I.O."/>
            <person name="Guillou S."/>
            <person name="Cros-Aarteil S."/>
            <person name="Calhoun S."/>
            <person name="Haridas S."/>
            <person name="Kuo A."/>
            <person name="Mondo S."/>
            <person name="Pangilinan J."/>
            <person name="Riley R."/>
            <person name="LaButti K."/>
            <person name="Andreopoulos B."/>
            <person name="Lipzen A."/>
            <person name="Chen C."/>
            <person name="Yanf M."/>
            <person name="Daum C."/>
            <person name="Ng V."/>
            <person name="Clum A."/>
            <person name="Steindorff A."/>
            <person name="Ohm R."/>
            <person name="Martin F."/>
            <person name="Silar P."/>
            <person name="Natvig D."/>
            <person name="Lalanne C."/>
            <person name="Gautier V."/>
            <person name="Ament-velasquez S.L."/>
            <person name="Kruys A."/>
            <person name="Hutchinson M.I."/>
            <person name="Powell A.J."/>
            <person name="Barry K."/>
            <person name="Miller A.N."/>
            <person name="Grigoriev I.V."/>
            <person name="Debuchy R."/>
            <person name="Gladieux P."/>
            <person name="Thoren M.H."/>
            <person name="Johannesson H."/>
        </authorList>
    </citation>
    <scope>NUCLEOTIDE SEQUENCE</scope>
    <source>
        <strain evidence="2">SMH3187-1</strain>
    </source>
</reference>
<dbReference type="EMBL" id="JAUKUD010000001">
    <property type="protein sequence ID" value="KAK0753110.1"/>
    <property type="molecule type" value="Genomic_DNA"/>
</dbReference>
<evidence type="ECO:0000256" key="1">
    <source>
        <dbReference type="SAM" id="MobiDB-lite"/>
    </source>
</evidence>
<organism evidence="2 3">
    <name type="scientific">Schizothecium vesticola</name>
    <dbReference type="NCBI Taxonomy" id="314040"/>
    <lineage>
        <taxon>Eukaryota</taxon>
        <taxon>Fungi</taxon>
        <taxon>Dikarya</taxon>
        <taxon>Ascomycota</taxon>
        <taxon>Pezizomycotina</taxon>
        <taxon>Sordariomycetes</taxon>
        <taxon>Sordariomycetidae</taxon>
        <taxon>Sordariales</taxon>
        <taxon>Schizotheciaceae</taxon>
        <taxon>Schizothecium</taxon>
    </lineage>
</organism>
<accession>A0AA40F8F1</accession>
<dbReference type="Proteomes" id="UP001172155">
    <property type="component" value="Unassembled WGS sequence"/>
</dbReference>
<protein>
    <submittedName>
        <fullName evidence="2">Uncharacterized protein</fullName>
    </submittedName>
</protein>
<evidence type="ECO:0000313" key="3">
    <source>
        <dbReference type="Proteomes" id="UP001172155"/>
    </source>
</evidence>